<feature type="transmembrane region" description="Helical" evidence="1">
    <location>
        <begin position="20"/>
        <end position="46"/>
    </location>
</feature>
<feature type="domain" description="SMODS and SLOG-associating 2TM effector" evidence="2">
    <location>
        <begin position="4"/>
        <end position="182"/>
    </location>
</feature>
<keyword evidence="1" id="KW-0812">Transmembrane</keyword>
<feature type="transmembrane region" description="Helical" evidence="1">
    <location>
        <begin position="58"/>
        <end position="75"/>
    </location>
</feature>
<comment type="caution">
    <text evidence="3">The sequence shown here is derived from an EMBL/GenBank/DDBJ whole genome shotgun (WGS) entry which is preliminary data.</text>
</comment>
<protein>
    <submittedName>
        <fullName evidence="3">SLATT domain-containing protein</fullName>
    </submittedName>
</protein>
<sequence length="191" mass="22107">MFADNIWWTRKARIQAEKRLLANAFQAQLLLIWYSFLSAAVSIYYLKATASNFANVSWVAFSVLILSISGFINGLSYKERANLIKECYESLQELYAQAIKKNANIEQISIRYQEILKTCENHEDIDYSIALCDTYLCHPSPKHHRRGLSKHPTCFIWVKVVFYYTKRCIALAILYFLPIAMFIAMELGVAK</sequence>
<evidence type="ECO:0000256" key="1">
    <source>
        <dbReference type="SAM" id="Phobius"/>
    </source>
</evidence>
<keyword evidence="1" id="KW-0472">Membrane</keyword>
<dbReference type="AlphaFoldDB" id="A0A399LXU0"/>
<reference evidence="3 4" key="1">
    <citation type="submission" date="2018-08" db="EMBL/GenBank/DDBJ databases">
        <title>Draft genome sequence of the cyanotroph, Pseudomonas monteilii BCN3.</title>
        <authorList>
            <person name="Jones L.B."/>
            <person name="Kunz D.A."/>
        </authorList>
    </citation>
    <scope>NUCLEOTIDE SEQUENCE [LARGE SCALE GENOMIC DNA]</scope>
    <source>
        <strain evidence="3 4">BCN3</strain>
    </source>
</reference>
<dbReference type="RefSeq" id="WP_119372041.1">
    <property type="nucleotide sequence ID" value="NZ_QWLL01000082.1"/>
</dbReference>
<keyword evidence="1" id="KW-1133">Transmembrane helix</keyword>
<evidence type="ECO:0000313" key="3">
    <source>
        <dbReference type="EMBL" id="RII74159.1"/>
    </source>
</evidence>
<dbReference type="Pfam" id="PF18160">
    <property type="entry name" value="SLATT_5"/>
    <property type="match status" value="1"/>
</dbReference>
<dbReference type="Proteomes" id="UP000265875">
    <property type="component" value="Unassembled WGS sequence"/>
</dbReference>
<evidence type="ECO:0000313" key="4">
    <source>
        <dbReference type="Proteomes" id="UP000265875"/>
    </source>
</evidence>
<dbReference type="EMBL" id="QWLL01000082">
    <property type="protein sequence ID" value="RII74159.1"/>
    <property type="molecule type" value="Genomic_DNA"/>
</dbReference>
<gene>
    <name evidence="3" type="ORF">D0894_27935</name>
</gene>
<dbReference type="NCBIfam" id="NF033631">
    <property type="entry name" value="SLATT_5"/>
    <property type="match status" value="1"/>
</dbReference>
<organism evidence="3 4">
    <name type="scientific">Pseudomonas monteilii</name>
    <dbReference type="NCBI Taxonomy" id="76759"/>
    <lineage>
        <taxon>Bacteria</taxon>
        <taxon>Pseudomonadati</taxon>
        <taxon>Pseudomonadota</taxon>
        <taxon>Gammaproteobacteria</taxon>
        <taxon>Pseudomonadales</taxon>
        <taxon>Pseudomonadaceae</taxon>
        <taxon>Pseudomonas</taxon>
    </lineage>
</organism>
<evidence type="ECO:0000259" key="2">
    <source>
        <dbReference type="Pfam" id="PF18160"/>
    </source>
</evidence>
<feature type="transmembrane region" description="Helical" evidence="1">
    <location>
        <begin position="169"/>
        <end position="190"/>
    </location>
</feature>
<name>A0A399LXU0_9PSED</name>
<accession>A0A399LXU0</accession>
<dbReference type="InterPro" id="IPR041115">
    <property type="entry name" value="SLATT_5"/>
</dbReference>
<proteinExistence type="predicted"/>